<dbReference type="SMART" id="SM00471">
    <property type="entry name" value="HDc"/>
    <property type="match status" value="1"/>
</dbReference>
<dbReference type="PANTHER" id="PTHR38659:SF2">
    <property type="entry name" value="HDIG DOMAIN PROTEIN"/>
    <property type="match status" value="1"/>
</dbReference>
<dbReference type="AlphaFoldDB" id="A0A3P3XUH5"/>
<dbReference type="InterPro" id="IPR006674">
    <property type="entry name" value="HD_domain"/>
</dbReference>
<dbReference type="InterPro" id="IPR003607">
    <property type="entry name" value="HD/PDEase_dom"/>
</dbReference>
<dbReference type="InterPro" id="IPR006675">
    <property type="entry name" value="HDIG_dom"/>
</dbReference>
<keyword evidence="2" id="KW-0378">Hydrolase</keyword>
<dbReference type="Pfam" id="PF01966">
    <property type="entry name" value="HD"/>
    <property type="match status" value="1"/>
</dbReference>
<protein>
    <submittedName>
        <fullName evidence="2">Metal dependent phosphohydrolase</fullName>
    </submittedName>
</protein>
<evidence type="ECO:0000259" key="1">
    <source>
        <dbReference type="SMART" id="SM00471"/>
    </source>
</evidence>
<reference evidence="2" key="1">
    <citation type="submission" date="2017-02" db="EMBL/GenBank/DDBJ databases">
        <authorList>
            <person name="Regsiter A."/>
            <person name="William W."/>
        </authorList>
    </citation>
    <scope>NUCLEOTIDE SEQUENCE</scope>
    <source>
        <strain evidence="2">BdmA 4</strain>
    </source>
</reference>
<dbReference type="Gene3D" id="1.10.3210.10">
    <property type="entry name" value="Hypothetical protein af1432"/>
    <property type="match status" value="1"/>
</dbReference>
<sequence length="187" mass="21015">MTREQAVALWRQWNSDESLWRHALSVEAAMRHFARKYGEDEEYWGLVGLLHDIDYQKYPEEHLRHAREILAPAGFDDTFIRSVESHGWGICSDVEPTHVMEKVLFATDELTGFIAACAYVRPSRSVLDMEVKSVKKKWGSAAFAAGVRRSVIEQGAQMLGIPLEELIGETILALRSAAAETGLKGNL</sequence>
<accession>A0A3P3XUH5</accession>
<gene>
    <name evidence="2" type="ORF">SPIRO4BDMA_80079</name>
</gene>
<name>A0A3P3XUH5_9SPIR</name>
<dbReference type="EMBL" id="FWDO01000008">
    <property type="protein sequence ID" value="SLM19972.1"/>
    <property type="molecule type" value="Genomic_DNA"/>
</dbReference>
<dbReference type="PANTHER" id="PTHR38659">
    <property type="entry name" value="METAL-DEPENDENT PHOSPHOHYDROLASE"/>
    <property type="match status" value="1"/>
</dbReference>
<dbReference type="NCBIfam" id="TIGR00277">
    <property type="entry name" value="HDIG"/>
    <property type="match status" value="1"/>
</dbReference>
<feature type="domain" description="HD/PDEase" evidence="1">
    <location>
        <begin position="15"/>
        <end position="122"/>
    </location>
</feature>
<proteinExistence type="predicted"/>
<dbReference type="GO" id="GO:0016787">
    <property type="term" value="F:hydrolase activity"/>
    <property type="evidence" value="ECO:0007669"/>
    <property type="project" value="UniProtKB-KW"/>
</dbReference>
<dbReference type="SUPFAM" id="SSF109604">
    <property type="entry name" value="HD-domain/PDEase-like"/>
    <property type="match status" value="1"/>
</dbReference>
<organism evidence="2">
    <name type="scientific">uncultured spirochete</name>
    <dbReference type="NCBI Taxonomy" id="156406"/>
    <lineage>
        <taxon>Bacteria</taxon>
        <taxon>Pseudomonadati</taxon>
        <taxon>Spirochaetota</taxon>
        <taxon>Spirochaetia</taxon>
        <taxon>Spirochaetales</taxon>
        <taxon>environmental samples</taxon>
    </lineage>
</organism>
<evidence type="ECO:0000313" key="2">
    <source>
        <dbReference type="EMBL" id="SLM19972.1"/>
    </source>
</evidence>